<dbReference type="InterPro" id="IPR029526">
    <property type="entry name" value="PGBD"/>
</dbReference>
<evidence type="ECO:0000259" key="2">
    <source>
        <dbReference type="Pfam" id="PF13843"/>
    </source>
</evidence>
<dbReference type="Pfam" id="PF13843">
    <property type="entry name" value="DDE_Tnp_1_7"/>
    <property type="match status" value="1"/>
</dbReference>
<dbReference type="PANTHER" id="PTHR46599:SF3">
    <property type="entry name" value="PIGGYBAC TRANSPOSABLE ELEMENT-DERIVED PROTEIN 4"/>
    <property type="match status" value="1"/>
</dbReference>
<reference evidence="3 4" key="1">
    <citation type="submission" date="2018-09" db="EMBL/GenBank/DDBJ databases">
        <title>Genomic investigation of the strawberry pathogen Phytophthora fragariae indicates pathogenicity is determined by transcriptional variation in three key races.</title>
        <authorList>
            <person name="Adams T.M."/>
            <person name="Armitage A.D."/>
            <person name="Sobczyk M.K."/>
            <person name="Bates H.J."/>
            <person name="Dunwell J.M."/>
            <person name="Nellist C.F."/>
            <person name="Harrison R.J."/>
        </authorList>
    </citation>
    <scope>NUCLEOTIDE SEQUENCE [LARGE SCALE GENOMIC DNA]</scope>
    <source>
        <strain evidence="3 4">SCRP249</strain>
    </source>
</reference>
<gene>
    <name evidence="3" type="ORF">PR001_g10184</name>
</gene>
<feature type="compositionally biased region" description="Low complexity" evidence="1">
    <location>
        <begin position="141"/>
        <end position="164"/>
    </location>
</feature>
<name>A0A6A3MX55_9STRA</name>
<organism evidence="3 4">
    <name type="scientific">Phytophthora rubi</name>
    <dbReference type="NCBI Taxonomy" id="129364"/>
    <lineage>
        <taxon>Eukaryota</taxon>
        <taxon>Sar</taxon>
        <taxon>Stramenopiles</taxon>
        <taxon>Oomycota</taxon>
        <taxon>Peronosporomycetes</taxon>
        <taxon>Peronosporales</taxon>
        <taxon>Peronosporaceae</taxon>
        <taxon>Phytophthora</taxon>
    </lineage>
</organism>
<dbReference type="PANTHER" id="PTHR46599">
    <property type="entry name" value="PIGGYBAC TRANSPOSABLE ELEMENT-DERIVED PROTEIN 4"/>
    <property type="match status" value="1"/>
</dbReference>
<evidence type="ECO:0000313" key="4">
    <source>
        <dbReference type="Proteomes" id="UP000429607"/>
    </source>
</evidence>
<feature type="compositionally biased region" description="Polar residues" evidence="1">
    <location>
        <begin position="119"/>
        <end position="128"/>
    </location>
</feature>
<feature type="compositionally biased region" description="Acidic residues" evidence="1">
    <location>
        <begin position="183"/>
        <end position="214"/>
    </location>
</feature>
<comment type="caution">
    <text evidence="3">The sequence shown here is derived from an EMBL/GenBank/DDBJ whole genome shotgun (WGS) entry which is preliminary data.</text>
</comment>
<dbReference type="EMBL" id="QXFV01000590">
    <property type="protein sequence ID" value="KAE9033387.1"/>
    <property type="molecule type" value="Genomic_DNA"/>
</dbReference>
<dbReference type="Proteomes" id="UP000429607">
    <property type="component" value="Unassembled WGS sequence"/>
</dbReference>
<protein>
    <recommendedName>
        <fullName evidence="2">PiggyBac transposable element-derived protein domain-containing protein</fullName>
    </recommendedName>
</protein>
<feature type="domain" description="PiggyBac transposable element-derived protein" evidence="2">
    <location>
        <begin position="294"/>
        <end position="492"/>
    </location>
</feature>
<evidence type="ECO:0000256" key="1">
    <source>
        <dbReference type="SAM" id="MobiDB-lite"/>
    </source>
</evidence>
<feature type="region of interest" description="Disordered" evidence="1">
    <location>
        <begin position="70"/>
        <end position="214"/>
    </location>
</feature>
<sequence length="607" mass="68546">MDSDIDFKLVWRFLRREHWKALPSRGLGYGHDYIKPGCSRKTGEHGMDYFSSEQGLLDYIRSDKDLCGRVFPEEEPGLPAQDSSRTKRMREGAAQPVSTSPRPKRTRKERNSCAARSDNLLSDSNSEYTPDANEEEEPDEAVATTSSPTTATDSSLRPSRSFSSTMYASHRLDPNLFTSDGDPSLESDEEAASEAEDALDDASSSEEDEDEQVDEALPDELAEMTAALDLEKRVRDSSALYGDAELRKMATDGWNVLPENTVTEVDSTADVGALYSGYCGQSNAIMERGLNILELFFFFLPKTMWQHIASESHRYWEPTLDDRVEKAFIAQPPATEESQRPPSSRERIRAKLNKFQKVQPHELLYWVGLLVARMMAPKKRLADHWSGIRRGVIPQGTFGRVMARDRFKDITRFLHFSNNQDELAKIDRAWKLRPVLATVERTFPAGYILGSRISIDEGMLPCKNRHNPTRTYLKDKPHKWGSNAHPAEDQLGEASRTYWAVSHARQPEQTPLVMPTNATFNQLRHVDALQREVDNETQAPAGSREFVTVRCRLNRGMVPLDLNVADLREALGLPDYDLRPPFRPPVANITPAVNVEDVDHMSDASMD</sequence>
<accession>A0A6A3MX55</accession>
<proteinExistence type="predicted"/>
<evidence type="ECO:0000313" key="3">
    <source>
        <dbReference type="EMBL" id="KAE9033387.1"/>
    </source>
</evidence>
<dbReference type="AlphaFoldDB" id="A0A6A3MX55"/>